<feature type="region of interest" description="Disordered" evidence="1">
    <location>
        <begin position="13"/>
        <end position="33"/>
    </location>
</feature>
<reference evidence="2 3" key="1">
    <citation type="submission" date="2019-07" db="EMBL/GenBank/DDBJ databases">
        <title>WGS assembly of Gossypium tomentosum.</title>
        <authorList>
            <person name="Chen Z.J."/>
            <person name="Sreedasyam A."/>
            <person name="Ando A."/>
            <person name="Song Q."/>
            <person name="De L."/>
            <person name="Hulse-Kemp A."/>
            <person name="Ding M."/>
            <person name="Ye W."/>
            <person name="Kirkbride R."/>
            <person name="Jenkins J."/>
            <person name="Plott C."/>
            <person name="Lovell J."/>
            <person name="Lin Y.-M."/>
            <person name="Vaughn R."/>
            <person name="Liu B."/>
            <person name="Li W."/>
            <person name="Simpson S."/>
            <person name="Scheffler B."/>
            <person name="Saski C."/>
            <person name="Grover C."/>
            <person name="Hu G."/>
            <person name="Conover J."/>
            <person name="Carlson J."/>
            <person name="Shu S."/>
            <person name="Boston L."/>
            <person name="Williams M."/>
            <person name="Peterson D."/>
            <person name="Mcgee K."/>
            <person name="Jones D."/>
            <person name="Wendel J."/>
            <person name="Stelly D."/>
            <person name="Grimwood J."/>
            <person name="Schmutz J."/>
        </authorList>
    </citation>
    <scope>NUCLEOTIDE SEQUENCE [LARGE SCALE GENOMIC DNA]</scope>
    <source>
        <strain evidence="2">7179.01</strain>
    </source>
</reference>
<evidence type="ECO:0000256" key="1">
    <source>
        <dbReference type="SAM" id="MobiDB-lite"/>
    </source>
</evidence>
<dbReference type="Proteomes" id="UP000322667">
    <property type="component" value="Chromosome D12"/>
</dbReference>
<accession>A0A5D2I8Z3</accession>
<dbReference type="AlphaFoldDB" id="A0A5D2I8Z3"/>
<sequence length="53" mass="5557">MLRRSCALDLRQDSDCHGDGQRSGGQVRSAASGDVARTGAMAMCGHVHTEARA</sequence>
<gene>
    <name evidence="2" type="ORF">ES332_D12G105700v1</name>
</gene>
<evidence type="ECO:0000313" key="3">
    <source>
        <dbReference type="Proteomes" id="UP000322667"/>
    </source>
</evidence>
<name>A0A5D2I8Z3_GOSTO</name>
<keyword evidence="3" id="KW-1185">Reference proteome</keyword>
<organism evidence="2 3">
    <name type="scientific">Gossypium tomentosum</name>
    <name type="common">Hawaiian cotton</name>
    <name type="synonym">Gossypium sandvicense</name>
    <dbReference type="NCBI Taxonomy" id="34277"/>
    <lineage>
        <taxon>Eukaryota</taxon>
        <taxon>Viridiplantae</taxon>
        <taxon>Streptophyta</taxon>
        <taxon>Embryophyta</taxon>
        <taxon>Tracheophyta</taxon>
        <taxon>Spermatophyta</taxon>
        <taxon>Magnoliopsida</taxon>
        <taxon>eudicotyledons</taxon>
        <taxon>Gunneridae</taxon>
        <taxon>Pentapetalae</taxon>
        <taxon>rosids</taxon>
        <taxon>malvids</taxon>
        <taxon>Malvales</taxon>
        <taxon>Malvaceae</taxon>
        <taxon>Malvoideae</taxon>
        <taxon>Gossypium</taxon>
    </lineage>
</organism>
<protein>
    <submittedName>
        <fullName evidence="2">Uncharacterized protein</fullName>
    </submittedName>
</protein>
<dbReference type="EMBL" id="CM017634">
    <property type="protein sequence ID" value="TYH38369.1"/>
    <property type="molecule type" value="Genomic_DNA"/>
</dbReference>
<proteinExistence type="predicted"/>
<evidence type="ECO:0000313" key="2">
    <source>
        <dbReference type="EMBL" id="TYH38369.1"/>
    </source>
</evidence>